<accession>A0ABU9I2M9</accession>
<name>A0ABU9I2M9_9FLAO</name>
<dbReference type="Pfam" id="PF14345">
    <property type="entry name" value="GDYXXLXY"/>
    <property type="match status" value="1"/>
</dbReference>
<gene>
    <name evidence="1" type="ORF">AAEO56_19090</name>
</gene>
<evidence type="ECO:0000313" key="1">
    <source>
        <dbReference type="EMBL" id="MEL1246387.1"/>
    </source>
</evidence>
<organism evidence="1 2">
    <name type="scientific">Flavobacterium arundinis</name>
    <dbReference type="NCBI Taxonomy" id="3139143"/>
    <lineage>
        <taxon>Bacteria</taxon>
        <taxon>Pseudomonadati</taxon>
        <taxon>Bacteroidota</taxon>
        <taxon>Flavobacteriia</taxon>
        <taxon>Flavobacteriales</taxon>
        <taxon>Flavobacteriaceae</taxon>
        <taxon>Flavobacterium</taxon>
    </lineage>
</organism>
<dbReference type="RefSeq" id="WP_341698681.1">
    <property type="nucleotide sequence ID" value="NZ_JBBYHR010000016.1"/>
</dbReference>
<evidence type="ECO:0000313" key="2">
    <source>
        <dbReference type="Proteomes" id="UP001464555"/>
    </source>
</evidence>
<keyword evidence="2" id="KW-1185">Reference proteome</keyword>
<protein>
    <submittedName>
        <fullName evidence="1">GDYXXLXY domain-containing protein</fullName>
    </submittedName>
</protein>
<sequence>MKLPNKKFLIAGFALTVLAQLAIPLKMVYDSEMTASHGTEYKFRTRPIDPSDPFRGKYITLDFESSSVNIDNTDWKYGEEAYVYIKTDAEGFAYVTNMSHQPLDTPNDYFMGKARPVYDGKMNIDFPFDRFYMEEGKAYEAELAYTEYNNDTVARPAYAVVAVKGGNCVLKDVIIDGMPIREYVLKEREKGK</sequence>
<dbReference type="InterPro" id="IPR025833">
    <property type="entry name" value="GDYXXLXY"/>
</dbReference>
<proteinExistence type="predicted"/>
<reference evidence="1 2" key="1">
    <citation type="submission" date="2024-04" db="EMBL/GenBank/DDBJ databases">
        <title>Flavobacterium sp. DGU11 16S ribosomal RNA gene Genome sequencing and assembly.</title>
        <authorList>
            <person name="Park S."/>
        </authorList>
    </citation>
    <scope>NUCLEOTIDE SEQUENCE [LARGE SCALE GENOMIC DNA]</scope>
    <source>
        <strain evidence="1 2">DGU11</strain>
    </source>
</reference>
<comment type="caution">
    <text evidence="1">The sequence shown here is derived from an EMBL/GenBank/DDBJ whole genome shotgun (WGS) entry which is preliminary data.</text>
</comment>
<dbReference type="Proteomes" id="UP001464555">
    <property type="component" value="Unassembled WGS sequence"/>
</dbReference>
<dbReference type="EMBL" id="JBBYHR010000016">
    <property type="protein sequence ID" value="MEL1246387.1"/>
    <property type="molecule type" value="Genomic_DNA"/>
</dbReference>